<comment type="caution">
    <text evidence="2">The sequence shown here is derived from an EMBL/GenBank/DDBJ whole genome shotgun (WGS) entry which is preliminary data.</text>
</comment>
<proteinExistence type="predicted"/>
<gene>
    <name evidence="2" type="ORF">GCM10009737_25770</name>
</gene>
<organism evidence="2 3">
    <name type="scientific">Nocardioides lentus</name>
    <dbReference type="NCBI Taxonomy" id="338077"/>
    <lineage>
        <taxon>Bacteria</taxon>
        <taxon>Bacillati</taxon>
        <taxon>Actinomycetota</taxon>
        <taxon>Actinomycetes</taxon>
        <taxon>Propionibacteriales</taxon>
        <taxon>Nocardioidaceae</taxon>
        <taxon>Nocardioides</taxon>
    </lineage>
</organism>
<keyword evidence="1" id="KW-1133">Transmembrane helix</keyword>
<evidence type="ECO:0008006" key="4">
    <source>
        <dbReference type="Google" id="ProtNLM"/>
    </source>
</evidence>
<dbReference type="EMBL" id="BAAAMY010000005">
    <property type="protein sequence ID" value="GAA1923007.1"/>
    <property type="molecule type" value="Genomic_DNA"/>
</dbReference>
<dbReference type="Proteomes" id="UP001501612">
    <property type="component" value="Unassembled WGS sequence"/>
</dbReference>
<keyword evidence="3" id="KW-1185">Reference proteome</keyword>
<sequence>MSTSWAIALVGVTFVALGFWRVAIESVRNPLPAFVFGAVFIAMGLAGVLRERLLRRGR</sequence>
<protein>
    <recommendedName>
        <fullName evidence="4">PEP-CTERM protein-sorting domain-containing protein</fullName>
    </recommendedName>
</protein>
<evidence type="ECO:0000313" key="3">
    <source>
        <dbReference type="Proteomes" id="UP001501612"/>
    </source>
</evidence>
<name>A0ABN2PIU5_9ACTN</name>
<feature type="transmembrane region" description="Helical" evidence="1">
    <location>
        <begin position="31"/>
        <end position="49"/>
    </location>
</feature>
<keyword evidence="1" id="KW-0472">Membrane</keyword>
<accession>A0ABN2PIU5</accession>
<evidence type="ECO:0000313" key="2">
    <source>
        <dbReference type="EMBL" id="GAA1923007.1"/>
    </source>
</evidence>
<keyword evidence="1" id="KW-0812">Transmembrane</keyword>
<reference evidence="2 3" key="1">
    <citation type="journal article" date="2019" name="Int. J. Syst. Evol. Microbiol.">
        <title>The Global Catalogue of Microorganisms (GCM) 10K type strain sequencing project: providing services to taxonomists for standard genome sequencing and annotation.</title>
        <authorList>
            <consortium name="The Broad Institute Genomics Platform"/>
            <consortium name="The Broad Institute Genome Sequencing Center for Infectious Disease"/>
            <person name="Wu L."/>
            <person name="Ma J."/>
        </authorList>
    </citation>
    <scope>NUCLEOTIDE SEQUENCE [LARGE SCALE GENOMIC DNA]</scope>
    <source>
        <strain evidence="2 3">JCM 14046</strain>
    </source>
</reference>
<evidence type="ECO:0000256" key="1">
    <source>
        <dbReference type="SAM" id="Phobius"/>
    </source>
</evidence>